<dbReference type="GO" id="GO:0016651">
    <property type="term" value="F:oxidoreductase activity, acting on NAD(P)H"/>
    <property type="evidence" value="ECO:0007669"/>
    <property type="project" value="UniProtKB-ARBA"/>
</dbReference>
<dbReference type="InterPro" id="IPR001279">
    <property type="entry name" value="Metallo-B-lactamas"/>
</dbReference>
<dbReference type="SUPFAM" id="SSF56281">
    <property type="entry name" value="Metallo-hydrolase/oxidoreductase"/>
    <property type="match status" value="1"/>
</dbReference>
<dbReference type="InterPro" id="IPR045761">
    <property type="entry name" value="ODP_dom"/>
</dbReference>
<name>A0A9D9GLA9_9BACL</name>
<reference evidence="3" key="2">
    <citation type="journal article" date="2021" name="PeerJ">
        <title>Extensive microbial diversity within the chicken gut microbiome revealed by metagenomics and culture.</title>
        <authorList>
            <person name="Gilroy R."/>
            <person name="Ravi A."/>
            <person name="Getino M."/>
            <person name="Pursley I."/>
            <person name="Horton D.L."/>
            <person name="Alikhan N.F."/>
            <person name="Baker D."/>
            <person name="Gharbi K."/>
            <person name="Hall N."/>
            <person name="Watson M."/>
            <person name="Adriaenssens E.M."/>
            <person name="Foster-Nyarko E."/>
            <person name="Jarju S."/>
            <person name="Secka A."/>
            <person name="Antonio M."/>
            <person name="Oren A."/>
            <person name="Chaudhuri R.R."/>
            <person name="La Ragione R."/>
            <person name="Hildebrand F."/>
            <person name="Pallen M.J."/>
        </authorList>
    </citation>
    <scope>NUCLEOTIDE SEQUENCE</scope>
    <source>
        <strain evidence="3">1748</strain>
    </source>
</reference>
<dbReference type="Gene3D" id="3.60.15.10">
    <property type="entry name" value="Ribonuclease Z/Hydroxyacylglutathione hydrolase-like"/>
    <property type="match status" value="1"/>
</dbReference>
<dbReference type="AlphaFoldDB" id="A0A9D9GLA9"/>
<dbReference type="InterPro" id="IPR036866">
    <property type="entry name" value="RibonucZ/Hydroxyglut_hydro"/>
</dbReference>
<feature type="domain" description="Flavodoxin-like" evidence="2">
    <location>
        <begin position="252"/>
        <end position="285"/>
    </location>
</feature>
<dbReference type="SMART" id="SM00849">
    <property type="entry name" value="Lactamase_B"/>
    <property type="match status" value="1"/>
</dbReference>
<dbReference type="Pfam" id="PF19583">
    <property type="entry name" value="ODP"/>
    <property type="match status" value="1"/>
</dbReference>
<sequence length="285" mass="32569">MKEIFPSVYYLGGQTKAKTLFENQFEIPNGMSYNSYLFKDDINILFDTVDSSISSDFISRLKEALNGDTLDYLVVQHVEPDHSYQIGEVLKAYPCCKIVCSQLAKKMISAYFEVKEKNYLIVEEGQSLKSAHFNFKFISAPLVHWPEVLFTYEENNQYLLSADAFGTFGSFSSIFFNEQIDNEAFYSEARRYYTNIVGKFGCNVLNVLKKASALSIKAILPLHGPIFVNNYQKLIDLYSKWASYTPESFSEVAIFYGSMYSNTEKACFRLKEILEGKGIKTSAYD</sequence>
<evidence type="ECO:0000313" key="4">
    <source>
        <dbReference type="Proteomes" id="UP000823629"/>
    </source>
</evidence>
<reference evidence="3" key="1">
    <citation type="submission" date="2020-10" db="EMBL/GenBank/DDBJ databases">
        <authorList>
            <person name="Gilroy R."/>
        </authorList>
    </citation>
    <scope>NUCLEOTIDE SEQUENCE</scope>
    <source>
        <strain evidence="3">1748</strain>
    </source>
</reference>
<dbReference type="PANTHER" id="PTHR43717">
    <property type="entry name" value="ANAEROBIC NITRIC OXIDE REDUCTASE FLAVORUBREDOXIN"/>
    <property type="match status" value="1"/>
</dbReference>
<feature type="non-terminal residue" evidence="3">
    <location>
        <position position="285"/>
    </location>
</feature>
<comment type="similarity">
    <text evidence="1">In the N-terminal section; belongs to the zinc metallo-hydrolase group 3 family.</text>
</comment>
<organism evidence="3 4">
    <name type="scientific">Candidatus Scatoplasma merdavium</name>
    <dbReference type="NCBI Taxonomy" id="2840932"/>
    <lineage>
        <taxon>Bacteria</taxon>
        <taxon>Bacillati</taxon>
        <taxon>Bacillota</taxon>
        <taxon>Bacilli</taxon>
        <taxon>Bacillales</taxon>
        <taxon>Candidatus Scatoplasma</taxon>
    </lineage>
</organism>
<proteinExistence type="inferred from homology"/>
<comment type="caution">
    <text evidence="3">The sequence shown here is derived from an EMBL/GenBank/DDBJ whole genome shotgun (WGS) entry which is preliminary data.</text>
</comment>
<dbReference type="GO" id="GO:0010181">
    <property type="term" value="F:FMN binding"/>
    <property type="evidence" value="ECO:0007669"/>
    <property type="project" value="InterPro"/>
</dbReference>
<gene>
    <name evidence="3" type="ORF">IAC78_01345</name>
</gene>
<dbReference type="EMBL" id="JADING010000039">
    <property type="protein sequence ID" value="MBO8414112.1"/>
    <property type="molecule type" value="Genomic_DNA"/>
</dbReference>
<dbReference type="PANTHER" id="PTHR43717:SF1">
    <property type="entry name" value="ANAEROBIC NITRIC OXIDE REDUCTASE FLAVORUBREDOXIN"/>
    <property type="match status" value="1"/>
</dbReference>
<protein>
    <submittedName>
        <fullName evidence="3">FprA family A-type flavoprotein</fullName>
    </submittedName>
</protein>
<evidence type="ECO:0000313" key="3">
    <source>
        <dbReference type="EMBL" id="MBO8414112.1"/>
    </source>
</evidence>
<dbReference type="Proteomes" id="UP000823629">
    <property type="component" value="Unassembled WGS sequence"/>
</dbReference>
<accession>A0A9D9GLA9</accession>
<dbReference type="PROSITE" id="PS50902">
    <property type="entry name" value="FLAVODOXIN_LIKE"/>
    <property type="match status" value="1"/>
</dbReference>
<evidence type="ECO:0000256" key="1">
    <source>
        <dbReference type="ARBA" id="ARBA00007121"/>
    </source>
</evidence>
<evidence type="ECO:0000259" key="2">
    <source>
        <dbReference type="PROSITE" id="PS50902"/>
    </source>
</evidence>
<dbReference type="CDD" id="cd07709">
    <property type="entry name" value="flavodiiron_proteins_MBL-fold"/>
    <property type="match status" value="1"/>
</dbReference>
<dbReference type="InterPro" id="IPR008254">
    <property type="entry name" value="Flavodoxin/NO_synth"/>
</dbReference>